<keyword evidence="2" id="KW-1185">Reference proteome</keyword>
<organism evidence="1 2">
    <name type="scientific">Bradyrhizobium vignae</name>
    <dbReference type="NCBI Taxonomy" id="1549949"/>
    <lineage>
        <taxon>Bacteria</taxon>
        <taxon>Pseudomonadati</taxon>
        <taxon>Pseudomonadota</taxon>
        <taxon>Alphaproteobacteria</taxon>
        <taxon>Hyphomicrobiales</taxon>
        <taxon>Nitrobacteraceae</taxon>
        <taxon>Bradyrhizobium</taxon>
    </lineage>
</organism>
<gene>
    <name evidence="1" type="ORF">JWS04_28555</name>
</gene>
<name>A0ABS4A3F9_9BRAD</name>
<accession>A0ABS4A3F9</accession>
<protein>
    <submittedName>
        <fullName evidence="1">Uncharacterized protein</fullName>
    </submittedName>
</protein>
<dbReference type="EMBL" id="JAGIKT010000072">
    <property type="protein sequence ID" value="MBP0114949.1"/>
    <property type="molecule type" value="Genomic_DNA"/>
</dbReference>
<sequence>MATSDALRLCRSGAESGIVLELGEKWPLIVFDDADLPMRSIRLGSSALSRMRAKPAPVAPAFWSRGR</sequence>
<evidence type="ECO:0000313" key="1">
    <source>
        <dbReference type="EMBL" id="MBP0114949.1"/>
    </source>
</evidence>
<dbReference type="RefSeq" id="WP_209296234.1">
    <property type="nucleotide sequence ID" value="NZ_JAGIKT010000072.1"/>
</dbReference>
<evidence type="ECO:0000313" key="2">
    <source>
        <dbReference type="Proteomes" id="UP000669317"/>
    </source>
</evidence>
<proteinExistence type="predicted"/>
<reference evidence="1 2" key="1">
    <citation type="submission" date="2021-03" db="EMBL/GenBank/DDBJ databases">
        <title>Genome Sequence of Bradyrhizobium vignae strain ISRA400.</title>
        <authorList>
            <person name="Tisa L.S."/>
            <person name="Svistoonoff S."/>
            <person name="Hocher V."/>
            <person name="Fall S."/>
            <person name="Zaiya A."/>
            <person name="Naing D."/>
            <person name="Niang N."/>
            <person name="Diouf A."/>
            <person name="Dasylva M.C."/>
            <person name="Toure O."/>
            <person name="Gueye M."/>
            <person name="Gully D."/>
            <person name="Tisseyre P."/>
            <person name="Simpson S."/>
            <person name="Morris K."/>
            <person name="Thomas W.K."/>
        </authorList>
    </citation>
    <scope>NUCLEOTIDE SEQUENCE [LARGE SCALE GENOMIC DNA]</scope>
    <source>
        <strain evidence="1 2">ISRA400</strain>
    </source>
</reference>
<dbReference type="Proteomes" id="UP000669317">
    <property type="component" value="Unassembled WGS sequence"/>
</dbReference>
<comment type="caution">
    <text evidence="1">The sequence shown here is derived from an EMBL/GenBank/DDBJ whole genome shotgun (WGS) entry which is preliminary data.</text>
</comment>